<dbReference type="GO" id="GO:0046961">
    <property type="term" value="F:proton-transporting ATPase activity, rotational mechanism"/>
    <property type="evidence" value="ECO:0007669"/>
    <property type="project" value="TreeGrafter"/>
</dbReference>
<gene>
    <name evidence="16" type="primary">atpF</name>
    <name evidence="18" type="ORF">HELGO_WM13900</name>
</gene>
<evidence type="ECO:0000256" key="11">
    <source>
        <dbReference type="ARBA" id="ARBA00023310"/>
    </source>
</evidence>
<keyword evidence="10 16" id="KW-0472">Membrane</keyword>
<dbReference type="PANTHER" id="PTHR33445">
    <property type="entry name" value="ATP SYNTHASE SUBUNIT B', CHLOROPLASTIC"/>
    <property type="match status" value="1"/>
</dbReference>
<evidence type="ECO:0000256" key="12">
    <source>
        <dbReference type="ARBA" id="ARBA00025198"/>
    </source>
</evidence>
<keyword evidence="3 16" id="KW-1003">Cell membrane</keyword>
<evidence type="ECO:0000256" key="5">
    <source>
        <dbReference type="ARBA" id="ARBA00022547"/>
    </source>
</evidence>
<dbReference type="NCBIfam" id="NF004411">
    <property type="entry name" value="PRK05759.1-2"/>
    <property type="match status" value="1"/>
</dbReference>
<accession>A0A6S6T260</accession>
<protein>
    <recommendedName>
        <fullName evidence="16">ATP synthase subunit b</fullName>
    </recommendedName>
    <alternativeName>
        <fullName evidence="16">ATP synthase F(0) sector subunit b</fullName>
    </alternativeName>
    <alternativeName>
        <fullName evidence="16">ATPase subunit I</fullName>
    </alternativeName>
    <alternativeName>
        <fullName evidence="16">F-type ATPase subunit b</fullName>
        <shortName evidence="16">F-ATPase subunit b</shortName>
    </alternativeName>
</protein>
<dbReference type="AlphaFoldDB" id="A0A6S6T260"/>
<organism evidence="18">
    <name type="scientific">uncultured Thiotrichaceae bacterium</name>
    <dbReference type="NCBI Taxonomy" id="298394"/>
    <lineage>
        <taxon>Bacteria</taxon>
        <taxon>Pseudomonadati</taxon>
        <taxon>Pseudomonadota</taxon>
        <taxon>Gammaproteobacteria</taxon>
        <taxon>Thiotrichales</taxon>
        <taxon>Thiotrichaceae</taxon>
        <taxon>environmental samples</taxon>
    </lineage>
</organism>
<reference evidence="18" key="1">
    <citation type="submission" date="2020-01" db="EMBL/GenBank/DDBJ databases">
        <authorList>
            <person name="Meier V. D."/>
            <person name="Meier V D."/>
        </authorList>
    </citation>
    <scope>NUCLEOTIDE SEQUENCE</scope>
    <source>
        <strain evidence="18">HLG_WM_MAG_07</strain>
    </source>
</reference>
<dbReference type="Pfam" id="PF00430">
    <property type="entry name" value="ATP-synt_B"/>
    <property type="match status" value="1"/>
</dbReference>
<keyword evidence="2 16" id="KW-0813">Transport</keyword>
<dbReference type="FunFam" id="1.20.5.620:FF:000001">
    <property type="entry name" value="ATP synthase subunit b"/>
    <property type="match status" value="1"/>
</dbReference>
<evidence type="ECO:0000256" key="14">
    <source>
        <dbReference type="ARBA" id="ARBA00026054"/>
    </source>
</evidence>
<dbReference type="GO" id="GO:0012505">
    <property type="term" value="C:endomembrane system"/>
    <property type="evidence" value="ECO:0007669"/>
    <property type="project" value="UniProtKB-SubCell"/>
</dbReference>
<evidence type="ECO:0000256" key="16">
    <source>
        <dbReference type="HAMAP-Rule" id="MF_01398"/>
    </source>
</evidence>
<keyword evidence="4" id="KW-0997">Cell inner membrane</keyword>
<dbReference type="Gene3D" id="1.20.5.620">
    <property type="entry name" value="F1F0 ATP synthase subunit B, membrane domain"/>
    <property type="match status" value="1"/>
</dbReference>
<sequence length="156" mass="17015">MSITITLIAQVLAFTILIWLVNKYMWAPLSEVMEARRTKIADGLAASEKGEEDMRRAEERAADVLKEAKVQAADIIAQAQTRSGQIVEEAKTKSVEEAARIKVAADAELEQEINRAKDGLRTQVSELAVAGASKILGKEIDASTHKDVLDDLVAKL</sequence>
<proteinExistence type="inferred from homology"/>
<evidence type="ECO:0000256" key="15">
    <source>
        <dbReference type="ARBA" id="ARBA00037847"/>
    </source>
</evidence>
<comment type="similarity">
    <text evidence="1 16 17">Belongs to the ATPase B chain family.</text>
</comment>
<evidence type="ECO:0000256" key="9">
    <source>
        <dbReference type="ARBA" id="ARBA00023065"/>
    </source>
</evidence>
<dbReference type="GO" id="GO:0046933">
    <property type="term" value="F:proton-transporting ATP synthase activity, rotational mechanism"/>
    <property type="evidence" value="ECO:0007669"/>
    <property type="project" value="UniProtKB-UniRule"/>
</dbReference>
<keyword evidence="8 16" id="KW-1133">Transmembrane helix</keyword>
<dbReference type="SUPFAM" id="SSF81573">
    <property type="entry name" value="F1F0 ATP synthase subunit B, membrane domain"/>
    <property type="match status" value="1"/>
</dbReference>
<keyword evidence="7 16" id="KW-0375">Hydrogen ion transport</keyword>
<evidence type="ECO:0000256" key="7">
    <source>
        <dbReference type="ARBA" id="ARBA00022781"/>
    </source>
</evidence>
<dbReference type="GO" id="GO:0005886">
    <property type="term" value="C:plasma membrane"/>
    <property type="evidence" value="ECO:0007669"/>
    <property type="project" value="UniProtKB-SubCell"/>
</dbReference>
<evidence type="ECO:0000256" key="4">
    <source>
        <dbReference type="ARBA" id="ARBA00022519"/>
    </source>
</evidence>
<dbReference type="NCBIfam" id="TIGR01144">
    <property type="entry name" value="ATP_synt_b"/>
    <property type="match status" value="1"/>
</dbReference>
<dbReference type="InterPro" id="IPR005864">
    <property type="entry name" value="ATP_synth_F0_bsu_bac"/>
</dbReference>
<keyword evidence="9 16" id="KW-0406">Ion transport</keyword>
<comment type="subunit">
    <text evidence="16">F-type ATPases have 2 components, F(1) - the catalytic core - and F(0) - the membrane proton channel. F(1) has five subunits: alpha(3), beta(3), gamma(1), delta(1), epsilon(1). F(0) has three main subunits: a(1), b(2) and c(10-14). The alpha and beta chains form an alternating ring which encloses part of the gamma chain. F(1) is attached to F(0) by a central stalk formed by the gamma and epsilon chains, while a peripheral stalk is formed by the delta and b chains.</text>
</comment>
<comment type="subcellular location">
    <subcellularLocation>
        <location evidence="16">Cell membrane</location>
        <topology evidence="16">Single-pass membrane protein</topology>
    </subcellularLocation>
    <subcellularLocation>
        <location evidence="15">Endomembrane system</location>
        <topology evidence="15">Single-pass membrane protein</topology>
    </subcellularLocation>
</comment>
<dbReference type="GO" id="GO:0045259">
    <property type="term" value="C:proton-transporting ATP synthase complex"/>
    <property type="evidence" value="ECO:0007669"/>
    <property type="project" value="UniProtKB-KW"/>
</dbReference>
<evidence type="ECO:0000256" key="3">
    <source>
        <dbReference type="ARBA" id="ARBA00022475"/>
    </source>
</evidence>
<evidence type="ECO:0000256" key="1">
    <source>
        <dbReference type="ARBA" id="ARBA00005513"/>
    </source>
</evidence>
<evidence type="ECO:0000313" key="18">
    <source>
        <dbReference type="EMBL" id="CAA6810777.1"/>
    </source>
</evidence>
<dbReference type="InterPro" id="IPR050059">
    <property type="entry name" value="ATP_synthase_B_chain"/>
</dbReference>
<comment type="function">
    <text evidence="13">Component of the F(0) channel, it forms part of the peripheral stalk, linking F(1) to F(0). The b'-subunit is a diverged and duplicated form of b found in plants and photosynthetic bacteria.</text>
</comment>
<evidence type="ECO:0000256" key="10">
    <source>
        <dbReference type="ARBA" id="ARBA00023136"/>
    </source>
</evidence>
<evidence type="ECO:0000256" key="17">
    <source>
        <dbReference type="RuleBase" id="RU003848"/>
    </source>
</evidence>
<keyword evidence="6 16" id="KW-0812">Transmembrane</keyword>
<dbReference type="InterPro" id="IPR028987">
    <property type="entry name" value="ATP_synth_B-like_membr_sf"/>
</dbReference>
<name>A0A6S6T260_9GAMM</name>
<evidence type="ECO:0000256" key="13">
    <source>
        <dbReference type="ARBA" id="ARBA00025614"/>
    </source>
</evidence>
<evidence type="ECO:0000256" key="2">
    <source>
        <dbReference type="ARBA" id="ARBA00022448"/>
    </source>
</evidence>
<dbReference type="CDD" id="cd06503">
    <property type="entry name" value="ATP-synt_Fo_b"/>
    <property type="match status" value="1"/>
</dbReference>
<comment type="function">
    <text evidence="12 16">F(1)F(0) ATP synthase produces ATP from ADP in the presence of a proton or sodium gradient. F-type ATPases consist of two structural domains, F(1) containing the extramembraneous catalytic core and F(0) containing the membrane proton channel, linked together by a central stalk and a peripheral stalk. During catalysis, ATP synthesis in the catalytic domain of F(1) is coupled via a rotary mechanism of the central stalk subunits to proton translocation.</text>
</comment>
<comment type="subunit">
    <text evidence="14">F-type ATPases have 2 components, F(1) - the catalytic core - and F(0) - the membrane proton channel. F(1) has five subunits: alpha(3), beta(3), gamma(1), delta(1), epsilon(1). F(0) has four main subunits: a(1), b(2) and c(10-14). The alpha and beta chains form an alternating ring which encloses part of the gamma chain. F(1) is attached to F(0) by a central stalk formed by the gamma and epsilon chains, while a peripheral stalk is formed by the delta and b chains.</text>
</comment>
<evidence type="ECO:0000256" key="6">
    <source>
        <dbReference type="ARBA" id="ARBA00022692"/>
    </source>
</evidence>
<dbReference type="InterPro" id="IPR002146">
    <property type="entry name" value="ATP_synth_b/b'su_bac/chlpt"/>
</dbReference>
<keyword evidence="11 16" id="KW-0066">ATP synthesis</keyword>
<dbReference type="PANTHER" id="PTHR33445:SF1">
    <property type="entry name" value="ATP SYNTHASE SUBUNIT B"/>
    <property type="match status" value="1"/>
</dbReference>
<keyword evidence="5 16" id="KW-0138">CF(0)</keyword>
<dbReference type="EMBL" id="CACVAY010000047">
    <property type="protein sequence ID" value="CAA6810777.1"/>
    <property type="molecule type" value="Genomic_DNA"/>
</dbReference>
<dbReference type="HAMAP" id="MF_01398">
    <property type="entry name" value="ATP_synth_b_bprime"/>
    <property type="match status" value="1"/>
</dbReference>
<evidence type="ECO:0000256" key="8">
    <source>
        <dbReference type="ARBA" id="ARBA00022989"/>
    </source>
</evidence>